<reference evidence="4" key="1">
    <citation type="submission" date="2023-03" db="EMBL/GenBank/DDBJ databases">
        <title>Massive genome expansion in bonnet fungi (Mycena s.s.) driven by repeated elements and novel gene families across ecological guilds.</title>
        <authorList>
            <consortium name="Lawrence Berkeley National Laboratory"/>
            <person name="Harder C.B."/>
            <person name="Miyauchi S."/>
            <person name="Viragh M."/>
            <person name="Kuo A."/>
            <person name="Thoen E."/>
            <person name="Andreopoulos B."/>
            <person name="Lu D."/>
            <person name="Skrede I."/>
            <person name="Drula E."/>
            <person name="Henrissat B."/>
            <person name="Morin E."/>
            <person name="Kohler A."/>
            <person name="Barry K."/>
            <person name="LaButti K."/>
            <person name="Morin E."/>
            <person name="Salamov A."/>
            <person name="Lipzen A."/>
            <person name="Mereny Z."/>
            <person name="Hegedus B."/>
            <person name="Baldrian P."/>
            <person name="Stursova M."/>
            <person name="Weitz H."/>
            <person name="Taylor A."/>
            <person name="Grigoriev I.V."/>
            <person name="Nagy L.G."/>
            <person name="Martin F."/>
            <person name="Kauserud H."/>
        </authorList>
    </citation>
    <scope>NUCLEOTIDE SEQUENCE</scope>
    <source>
        <strain evidence="4">9284</strain>
    </source>
</reference>
<organism evidence="4 5">
    <name type="scientific">Roridomyces roridus</name>
    <dbReference type="NCBI Taxonomy" id="1738132"/>
    <lineage>
        <taxon>Eukaryota</taxon>
        <taxon>Fungi</taxon>
        <taxon>Dikarya</taxon>
        <taxon>Basidiomycota</taxon>
        <taxon>Agaricomycotina</taxon>
        <taxon>Agaricomycetes</taxon>
        <taxon>Agaricomycetidae</taxon>
        <taxon>Agaricales</taxon>
        <taxon>Marasmiineae</taxon>
        <taxon>Mycenaceae</taxon>
        <taxon>Roridomyces</taxon>
    </lineage>
</organism>
<sequence>MDESKEVSLEIQRLRRERDDAEARFAASQLQVTELQSQLRQQANTISDMKAEKKLVSKLPPAPKLKAEAVDIIEISDDEEDSKTLLACSVGPQDAAPSAPEKTSPLRPTGSPGPSTRPVSLKRPRSESPLPQPSEHRHAPAHHSRSTSPDLKPSVKRPKTSSRPLVTLPQSVINSYLVDTPNLDITPPPLSDLYVSRKFLSSHYGGNPMYFVVDFSLERKGRKAVFPEVYLNPLLPDQPGAPGLIYASREEIIDGTPWAVFCKKQSGKVPAVWRYMGDYVNERCGEPTPEEVRAQDDTITEKWAEHIYKTKMWDVYVEMRARIALRKAGRDIPKSAVDQEMKKIRKGGGLPVTMKDIIKALERGDEKIGIVRMKCVSYDHEFAAELAEKWADPPAPPPKPSGSSSSRRPSRSKKDSKRKIKGKGRAVASPRRTYESDADDDGDFDVEEEDADDGEWQPEGRQESGADVSGVRLSLRRPRRKRSEDDGAP</sequence>
<proteinExistence type="predicted"/>
<evidence type="ECO:0000259" key="3">
    <source>
        <dbReference type="Pfam" id="PF20411"/>
    </source>
</evidence>
<accession>A0AAD7C1K5</accession>
<evidence type="ECO:0000313" key="5">
    <source>
        <dbReference type="Proteomes" id="UP001221142"/>
    </source>
</evidence>
<feature type="region of interest" description="Disordered" evidence="2">
    <location>
        <begin position="90"/>
        <end position="165"/>
    </location>
</feature>
<dbReference type="InterPro" id="IPR046520">
    <property type="entry name" value="DUF6697"/>
</dbReference>
<gene>
    <name evidence="4" type="ORF">FB45DRAFT_1024750</name>
</gene>
<evidence type="ECO:0000313" key="4">
    <source>
        <dbReference type="EMBL" id="KAJ7636652.1"/>
    </source>
</evidence>
<dbReference type="Pfam" id="PF20411">
    <property type="entry name" value="DUF6697"/>
    <property type="match status" value="1"/>
</dbReference>
<feature type="domain" description="DUF6697" evidence="3">
    <location>
        <begin position="195"/>
        <end position="389"/>
    </location>
</feature>
<dbReference type="EMBL" id="JARKIF010000006">
    <property type="protein sequence ID" value="KAJ7636652.1"/>
    <property type="molecule type" value="Genomic_DNA"/>
</dbReference>
<feature type="compositionally biased region" description="Acidic residues" evidence="2">
    <location>
        <begin position="436"/>
        <end position="456"/>
    </location>
</feature>
<feature type="compositionally biased region" description="Basic residues" evidence="2">
    <location>
        <begin position="408"/>
        <end position="424"/>
    </location>
</feature>
<keyword evidence="5" id="KW-1185">Reference proteome</keyword>
<feature type="region of interest" description="Disordered" evidence="2">
    <location>
        <begin position="389"/>
        <end position="489"/>
    </location>
</feature>
<dbReference type="AlphaFoldDB" id="A0AAD7C1K5"/>
<keyword evidence="1" id="KW-0175">Coiled coil</keyword>
<protein>
    <recommendedName>
        <fullName evidence="3">DUF6697 domain-containing protein</fullName>
    </recommendedName>
</protein>
<evidence type="ECO:0000256" key="1">
    <source>
        <dbReference type="SAM" id="Coils"/>
    </source>
</evidence>
<comment type="caution">
    <text evidence="4">The sequence shown here is derived from an EMBL/GenBank/DDBJ whole genome shotgun (WGS) entry which is preliminary data.</text>
</comment>
<dbReference type="Proteomes" id="UP001221142">
    <property type="component" value="Unassembled WGS sequence"/>
</dbReference>
<name>A0AAD7C1K5_9AGAR</name>
<evidence type="ECO:0000256" key="2">
    <source>
        <dbReference type="SAM" id="MobiDB-lite"/>
    </source>
</evidence>
<feature type="coiled-coil region" evidence="1">
    <location>
        <begin position="4"/>
        <end position="52"/>
    </location>
</feature>